<dbReference type="SUPFAM" id="SSF48371">
    <property type="entry name" value="ARM repeat"/>
    <property type="match status" value="1"/>
</dbReference>
<evidence type="ECO:0000256" key="4">
    <source>
        <dbReference type="ARBA" id="ARBA00023242"/>
    </source>
</evidence>
<evidence type="ECO:0000256" key="1">
    <source>
        <dbReference type="ARBA" id="ARBA00004123"/>
    </source>
</evidence>
<dbReference type="EMBL" id="APWK03000001">
    <property type="protein sequence ID" value="PHH56307.1"/>
    <property type="molecule type" value="Genomic_DNA"/>
</dbReference>
<keyword evidence="5 6" id="KW-0131">Cell cycle</keyword>
<gene>
    <name evidence="9" type="primary">rad9_1</name>
    <name evidence="9" type="ORF">CFIMG_007180RA00001</name>
</gene>
<keyword evidence="10" id="KW-1185">Reference proteome</keyword>
<evidence type="ECO:0000259" key="8">
    <source>
        <dbReference type="Pfam" id="PF12830"/>
    </source>
</evidence>
<dbReference type="InterPro" id="IPR016024">
    <property type="entry name" value="ARM-type_fold"/>
</dbReference>
<evidence type="ECO:0000256" key="5">
    <source>
        <dbReference type="ARBA" id="ARBA00023306"/>
    </source>
</evidence>
<dbReference type="GO" id="GO:0090694">
    <property type="term" value="C:Scc2-Scc4 cohesin loading complex"/>
    <property type="evidence" value="ECO:0007669"/>
    <property type="project" value="TreeGrafter"/>
</dbReference>
<dbReference type="PANTHER" id="PTHR21704">
    <property type="entry name" value="NIPPED-B-LIKE PROTEIN DELANGIN SCC2-RELATED"/>
    <property type="match status" value="1"/>
</dbReference>
<comment type="similarity">
    <text evidence="2 6">Belongs to the SCC2/Nipped-B family.</text>
</comment>
<comment type="subcellular location">
    <subcellularLocation>
        <location evidence="1 6">Nucleus</location>
    </subcellularLocation>
</comment>
<feature type="compositionally biased region" description="Basic residues" evidence="7">
    <location>
        <begin position="1901"/>
        <end position="1920"/>
    </location>
</feature>
<dbReference type="OrthoDB" id="418242at2759"/>
<reference evidence="9 10" key="2">
    <citation type="journal article" date="2013" name="IMA Fungus">
        <title>IMA Genome-F 1: Ceratocystis fimbriata: Draft nuclear genome sequence for the plant pathogen, Ceratocystis fimbriata.</title>
        <authorList>
            <person name="Wilken P.M."/>
            <person name="Steenkamp E.T."/>
            <person name="Wingfield M.J."/>
            <person name="de Beer Z.W."/>
            <person name="Wingfield B.D."/>
        </authorList>
    </citation>
    <scope>NUCLEOTIDE SEQUENCE [LARGE SCALE GENOMIC DNA]</scope>
    <source>
        <strain evidence="9 10">CBS 114723</strain>
    </source>
</reference>
<evidence type="ECO:0000256" key="7">
    <source>
        <dbReference type="SAM" id="MobiDB-lite"/>
    </source>
</evidence>
<proteinExistence type="inferred from homology"/>
<dbReference type="InterPro" id="IPR026003">
    <property type="entry name" value="Cohesin_HEAT"/>
</dbReference>
<evidence type="ECO:0000256" key="3">
    <source>
        <dbReference type="ARBA" id="ARBA00022737"/>
    </source>
</evidence>
<feature type="domain" description="Sister chromatid cohesion C-terminal" evidence="8">
    <location>
        <begin position="1484"/>
        <end position="1670"/>
    </location>
</feature>
<dbReference type="Pfam" id="PF12830">
    <property type="entry name" value="Nipped-B_C"/>
    <property type="match status" value="1"/>
</dbReference>
<comment type="caution">
    <text evidence="9">The sequence shown here is derived from an EMBL/GenBank/DDBJ whole genome shotgun (WGS) entry which is preliminary data.</text>
</comment>
<protein>
    <recommendedName>
        <fullName evidence="6">Sister chromatid cohesion protein</fullName>
    </recommendedName>
</protein>
<evidence type="ECO:0000313" key="9">
    <source>
        <dbReference type="EMBL" id="PHH56307.1"/>
    </source>
</evidence>
<dbReference type="GO" id="GO:0140588">
    <property type="term" value="P:chromatin looping"/>
    <property type="evidence" value="ECO:0007669"/>
    <property type="project" value="InterPro"/>
</dbReference>
<dbReference type="InterPro" id="IPR011989">
    <property type="entry name" value="ARM-like"/>
</dbReference>
<accession>A0A2C5XKH0</accession>
<keyword evidence="4 6" id="KW-0539">Nucleus</keyword>
<name>A0A2C5XKH0_9PEZI</name>
<dbReference type="GO" id="GO:1990414">
    <property type="term" value="P:replication-born double-strand break repair via sister chromatid exchange"/>
    <property type="evidence" value="ECO:0007669"/>
    <property type="project" value="TreeGrafter"/>
</dbReference>
<feature type="compositionally biased region" description="Acidic residues" evidence="7">
    <location>
        <begin position="1865"/>
        <end position="1876"/>
    </location>
</feature>
<dbReference type="GO" id="GO:0034087">
    <property type="term" value="P:establishment of mitotic sister chromatid cohesion"/>
    <property type="evidence" value="ECO:0007669"/>
    <property type="project" value="TreeGrafter"/>
</dbReference>
<feature type="region of interest" description="Disordered" evidence="7">
    <location>
        <begin position="1845"/>
        <end position="1938"/>
    </location>
</feature>
<dbReference type="GO" id="GO:0071169">
    <property type="term" value="P:establishment of protein localization to chromatin"/>
    <property type="evidence" value="ECO:0007669"/>
    <property type="project" value="TreeGrafter"/>
</dbReference>
<keyword evidence="3 6" id="KW-0677">Repeat</keyword>
<feature type="region of interest" description="Disordered" evidence="7">
    <location>
        <begin position="156"/>
        <end position="229"/>
    </location>
</feature>
<dbReference type="STRING" id="1035309.A0A2C5XKH0"/>
<reference evidence="9 10" key="1">
    <citation type="journal article" date="2013" name="Fungal Biol.">
        <title>Analysis of microsatellite markers in the genome of the plant pathogen Ceratocystis fimbriata.</title>
        <authorList>
            <person name="Simpson M.C."/>
            <person name="Wilken P.M."/>
            <person name="Coetzee M.P."/>
            <person name="Wingfield M.J."/>
            <person name="Wingfield B.D."/>
        </authorList>
    </citation>
    <scope>NUCLEOTIDE SEQUENCE [LARGE SCALE GENOMIC DNA]</scope>
    <source>
        <strain evidence="9 10">CBS 114723</strain>
    </source>
</reference>
<dbReference type="InterPro" id="IPR024986">
    <property type="entry name" value="Nipped-B_C"/>
</dbReference>
<evidence type="ECO:0000256" key="2">
    <source>
        <dbReference type="ARBA" id="ARBA00009252"/>
    </source>
</evidence>
<dbReference type="Gene3D" id="1.25.10.10">
    <property type="entry name" value="Leucine-rich Repeat Variant"/>
    <property type="match status" value="1"/>
</dbReference>
<dbReference type="GO" id="GO:0010468">
    <property type="term" value="P:regulation of gene expression"/>
    <property type="evidence" value="ECO:0007669"/>
    <property type="project" value="InterPro"/>
</dbReference>
<dbReference type="CDD" id="cd23958">
    <property type="entry name" value="SCC2"/>
    <property type="match status" value="1"/>
</dbReference>
<dbReference type="InterPro" id="IPR033031">
    <property type="entry name" value="Scc2/Nipped-B"/>
</dbReference>
<evidence type="ECO:0000313" key="10">
    <source>
        <dbReference type="Proteomes" id="UP000222788"/>
    </source>
</evidence>
<dbReference type="GO" id="GO:0061775">
    <property type="term" value="F:cohesin loader activity"/>
    <property type="evidence" value="ECO:0007669"/>
    <property type="project" value="InterPro"/>
</dbReference>
<dbReference type="GO" id="GO:0003682">
    <property type="term" value="F:chromatin binding"/>
    <property type="evidence" value="ECO:0007669"/>
    <property type="project" value="TreeGrafter"/>
</dbReference>
<organism evidence="9 10">
    <name type="scientific">Ceratocystis fimbriata CBS 114723</name>
    <dbReference type="NCBI Taxonomy" id="1035309"/>
    <lineage>
        <taxon>Eukaryota</taxon>
        <taxon>Fungi</taxon>
        <taxon>Dikarya</taxon>
        <taxon>Ascomycota</taxon>
        <taxon>Pezizomycotina</taxon>
        <taxon>Sordariomycetes</taxon>
        <taxon>Hypocreomycetidae</taxon>
        <taxon>Microascales</taxon>
        <taxon>Ceratocystidaceae</taxon>
        <taxon>Ceratocystis</taxon>
    </lineage>
</organism>
<evidence type="ECO:0000256" key="6">
    <source>
        <dbReference type="RuleBase" id="RU364107"/>
    </source>
</evidence>
<sequence length="1938" mass="214477">MSDSNSNGASPFKRPEAIIQHRPFTLHEALPYSPHTSVVPFAYDLIPEPASGSGHLTSSVAELFIHNEFDKLNQDGLAADPAIQKNVKKVADFLLHDLKSSIKTTYKFKTVSRVPGASGPDKLPSQTLSPLSRSIFDKVSSLFDYQGNDQRSSIQLTIQGNGHPGRSASNACAPQPPPPKSPVSSRAIIPPFTPKRPSTSTNFDHEEAVTEAQEQSRRRIASVTTPQATRKNDNFEVAIPLKRPVDASEYVEIPEEDGPVAVKQEHIDQDSREDTLNTGNPPEMLHDAQESLDAIMMDVDGGKIGLAIDLQPSLNFNKSEYVKMADTFDAPINLSTKRKNDVVVKDLTRDTLDQRQRADVALTEFERFINDTFNAVSSAITGVSGSENVAILNNNQDPVLTTPTHQTANTLLVKTITLGSFGDADLDALLKLQKLSETSIKCAADLPLKVEESWNDADFQGWIPNIAAVENALRAARTGLRIMSGGREDKQLYSETVIQNSIDLFKSIMDGIIIPVVEMRNSGPSSALFKLVSSNRKALTPIFTNTQRLFELLASLVGSIEFSDTVINTLEFTASKLIFVENAHYEKDSAIGVQRFDGLRLVAMNMLCQIFILKPEQRQGILTDILTSLEKLPVGKQSARHFKLVDGANIQPVSALIMRLIQSSSGKVKDITASKNQALAQEATQEATQDEVTQGEASEQKDDTYAPGLRKVMATIRTEEDGAAQPDIAIKELDNTLNTLFEATKNNANFVVNFIVSRALSATKSGDTPYRNLLDLFVEDFTTCLDSPDWPAAELLLRMIMFRMVKLSEAERAPAPAKNMALDVLGTMGASISRLRSQVRKISCSMEGTESDDLSRFLADLAFSSLDQHCRVEDMVSWAGPYRTTLEFLEGRQVDDPYLRGALSFLVCDWAFMICTGYRSFTDKDVERDVEFGTLAYRLRMMIDDERWLTNEYSFKTVTAAHAKLAFYTLLLRSPLCESFPTILNIVLGSMASDQATVRSKSLKSVNQILETDPAILDGDSVVIHLILKCAGDSSPQVRDSAVGLIGKCISMRPLLEDEMTPRVIERFTDSGVGVRKRSMKLARDIYLRNNNKAIRGPIAAGLLLRVQDPDEGVRDLAKQMMEEVWFAPFYNAEDSAEYQTSLTDHVSLMIRIVKSGNVAGVLDKVLQSILNTKESKPAEGPFTVCTKLVANMFGLIDNLDSDDPTVPAGRDALLVLMIFAKADPKLFTFEQVRLLKPHLSAIQTREDLLVFRAVTAIYRRVLPNLSRIHSHFLQEVRSLLNQSVSKLQKPLLDNTMACIWIISDILQNIAPLSRLAASCMAGAQAQKNKSLDAKTVSTFSRYAILMGMIGKHCNLESEIDFFRDKFPSWKGKTVTSLMVDILLPFALKGQPMSMRSSALDSIGLICESSPRNYVSPNVYTCFQAVFDDKISQLENMILSSFKEFLLTEERRSEAASAEAAAEKAAGKKRELTVMGGTNFDDVASATTQRFLKDITRISLSAQDDHAFLAMEVLGSINRQGLVHPKETGITLITLETSDLHKISETAFQEHKVLHQKHETVLEREYAKAIQSAYQYQCNVCDDSRGARTGPYQAKLHLLMEVMKVSKSKNRQKLLEKICSQADFDLNKLNVSGHVPNHVLFARFIVENLSYMEYVTLGEVIATVNIMEKIVITTGAPIAQTIESDIFDMRMDAIFAKERTSAPAATAPTSTAPKHDLMEMALDGKLTVDGTVNEEKEPTPAPAPIELDIDPQKLKRFSAASAILVALWDARTYLRRLYGLGLNRRETKVKALAKDLSKAPIKVQGITGDKLWEELSKIPSAFDTQQSQLRKLKAFVDLMNVDSEFKVPNEDEEMDEGMGPSTPLGDEDQDDMDDHDDPTSFMPTETRGRKRKGAGTPGGGARKKQARASSKPRPRGRPRKNPLPEPEPEPTEVSSEWI</sequence>
<dbReference type="Proteomes" id="UP000222788">
    <property type="component" value="Unassembled WGS sequence"/>
</dbReference>
<dbReference type="Pfam" id="PF12765">
    <property type="entry name" value="Cohesin_HEAT"/>
    <property type="match status" value="1"/>
</dbReference>
<dbReference type="PANTHER" id="PTHR21704:SF18">
    <property type="entry name" value="NIPPED-B-LIKE PROTEIN"/>
    <property type="match status" value="1"/>
</dbReference>